<proteinExistence type="predicted"/>
<sequence length="166" mass="19612">MSDEWVADGGRRSRRVKASAMTFQEMTDMVQVLDEKDYDGRLANYTRPNTRKDKIMEKVVRRLRRRYSVERSKDQLRKRWSDLKHREEEQLRKIRKIIKKNKKRERAAEEQQANAEDAAGQGEHESQEPSVDIKVECEESSYPTEDNIPVIKMEDIPLCLQEISST</sequence>
<feature type="compositionally biased region" description="Basic and acidic residues" evidence="1">
    <location>
        <begin position="122"/>
        <end position="137"/>
    </location>
</feature>
<feature type="non-terminal residue" evidence="2">
    <location>
        <position position="166"/>
    </location>
</feature>
<evidence type="ECO:0000313" key="2">
    <source>
        <dbReference type="EMBL" id="PIO24253.1"/>
    </source>
</evidence>
<gene>
    <name evidence="2" type="ORF">AB205_0074080</name>
</gene>
<feature type="region of interest" description="Disordered" evidence="1">
    <location>
        <begin position="98"/>
        <end position="148"/>
    </location>
</feature>
<protein>
    <submittedName>
        <fullName evidence="2">Uncharacterized protein</fullName>
    </submittedName>
</protein>
<accession>A0A2G9RAG5</accession>
<evidence type="ECO:0000256" key="1">
    <source>
        <dbReference type="SAM" id="MobiDB-lite"/>
    </source>
</evidence>
<feature type="compositionally biased region" description="Low complexity" evidence="1">
    <location>
        <begin position="110"/>
        <end position="121"/>
    </location>
</feature>
<evidence type="ECO:0000313" key="3">
    <source>
        <dbReference type="Proteomes" id="UP000228934"/>
    </source>
</evidence>
<organism evidence="2 3">
    <name type="scientific">Aquarana catesbeiana</name>
    <name type="common">American bullfrog</name>
    <name type="synonym">Rana catesbeiana</name>
    <dbReference type="NCBI Taxonomy" id="8400"/>
    <lineage>
        <taxon>Eukaryota</taxon>
        <taxon>Metazoa</taxon>
        <taxon>Chordata</taxon>
        <taxon>Craniata</taxon>
        <taxon>Vertebrata</taxon>
        <taxon>Euteleostomi</taxon>
        <taxon>Amphibia</taxon>
        <taxon>Batrachia</taxon>
        <taxon>Anura</taxon>
        <taxon>Neobatrachia</taxon>
        <taxon>Ranoidea</taxon>
        <taxon>Ranidae</taxon>
        <taxon>Aquarana</taxon>
    </lineage>
</organism>
<dbReference type="AlphaFoldDB" id="A0A2G9RAG5"/>
<reference evidence="3" key="1">
    <citation type="journal article" date="2017" name="Nat. Commun.">
        <title>The North American bullfrog draft genome provides insight into hormonal regulation of long noncoding RNA.</title>
        <authorList>
            <person name="Hammond S.A."/>
            <person name="Warren R.L."/>
            <person name="Vandervalk B.P."/>
            <person name="Kucuk E."/>
            <person name="Khan H."/>
            <person name="Gibb E.A."/>
            <person name="Pandoh P."/>
            <person name="Kirk H."/>
            <person name="Zhao Y."/>
            <person name="Jones M."/>
            <person name="Mungall A.J."/>
            <person name="Coope R."/>
            <person name="Pleasance S."/>
            <person name="Moore R.A."/>
            <person name="Holt R.A."/>
            <person name="Round J.M."/>
            <person name="Ohora S."/>
            <person name="Walle B.V."/>
            <person name="Veldhoen N."/>
            <person name="Helbing C.C."/>
            <person name="Birol I."/>
        </authorList>
    </citation>
    <scope>NUCLEOTIDE SEQUENCE [LARGE SCALE GENOMIC DNA]</scope>
</reference>
<dbReference type="Proteomes" id="UP000228934">
    <property type="component" value="Unassembled WGS sequence"/>
</dbReference>
<name>A0A2G9RAG5_AQUCT</name>
<dbReference type="EMBL" id="KV954234">
    <property type="protein sequence ID" value="PIO24253.1"/>
    <property type="molecule type" value="Genomic_DNA"/>
</dbReference>
<keyword evidence="3" id="KW-1185">Reference proteome</keyword>